<dbReference type="AlphaFoldDB" id="A0A0C2IEF1"/>
<comment type="caution">
    <text evidence="2">The sequence shown here is derived from an EMBL/GenBank/DDBJ whole genome shotgun (WGS) entry which is preliminary data.</text>
</comment>
<gene>
    <name evidence="2" type="ORF">RF11_06168</name>
</gene>
<dbReference type="EMBL" id="JWZT01004623">
    <property type="protein sequence ID" value="KII63633.1"/>
    <property type="molecule type" value="Genomic_DNA"/>
</dbReference>
<evidence type="ECO:0000313" key="3">
    <source>
        <dbReference type="Proteomes" id="UP000031668"/>
    </source>
</evidence>
<dbReference type="Proteomes" id="UP000031668">
    <property type="component" value="Unassembled WGS sequence"/>
</dbReference>
<evidence type="ECO:0000313" key="2">
    <source>
        <dbReference type="EMBL" id="KII63633.1"/>
    </source>
</evidence>
<feature type="compositionally biased region" description="Polar residues" evidence="1">
    <location>
        <begin position="1"/>
        <end position="17"/>
    </location>
</feature>
<organism evidence="2 3">
    <name type="scientific">Thelohanellus kitauei</name>
    <name type="common">Myxosporean</name>
    <dbReference type="NCBI Taxonomy" id="669202"/>
    <lineage>
        <taxon>Eukaryota</taxon>
        <taxon>Metazoa</taxon>
        <taxon>Cnidaria</taxon>
        <taxon>Myxozoa</taxon>
        <taxon>Myxosporea</taxon>
        <taxon>Bivalvulida</taxon>
        <taxon>Platysporina</taxon>
        <taxon>Myxobolidae</taxon>
        <taxon>Thelohanellus</taxon>
    </lineage>
</organism>
<name>A0A0C2IEF1_THEKT</name>
<feature type="compositionally biased region" description="Low complexity" evidence="1">
    <location>
        <begin position="84"/>
        <end position="97"/>
    </location>
</feature>
<reference evidence="2 3" key="1">
    <citation type="journal article" date="2014" name="Genome Biol. Evol.">
        <title>The genome of the myxosporean Thelohanellus kitauei shows adaptations to nutrient acquisition within its fish host.</title>
        <authorList>
            <person name="Yang Y."/>
            <person name="Xiong J."/>
            <person name="Zhou Z."/>
            <person name="Huo F."/>
            <person name="Miao W."/>
            <person name="Ran C."/>
            <person name="Liu Y."/>
            <person name="Zhang J."/>
            <person name="Feng J."/>
            <person name="Wang M."/>
            <person name="Wang M."/>
            <person name="Wang L."/>
            <person name="Yao B."/>
        </authorList>
    </citation>
    <scope>NUCLEOTIDE SEQUENCE [LARGE SCALE GENOMIC DNA]</scope>
    <source>
        <strain evidence="2">Wuqing</strain>
    </source>
</reference>
<accession>A0A0C2IEF1</accession>
<feature type="compositionally biased region" description="Acidic residues" evidence="1">
    <location>
        <begin position="53"/>
        <end position="74"/>
    </location>
</feature>
<protein>
    <submittedName>
        <fullName evidence="2">Uncharacterized protein</fullName>
    </submittedName>
</protein>
<proteinExistence type="predicted"/>
<feature type="region of interest" description="Disordered" evidence="1">
    <location>
        <begin position="1"/>
        <end position="124"/>
    </location>
</feature>
<evidence type="ECO:0000256" key="1">
    <source>
        <dbReference type="SAM" id="MobiDB-lite"/>
    </source>
</evidence>
<feature type="compositionally biased region" description="Basic residues" evidence="1">
    <location>
        <begin position="115"/>
        <end position="124"/>
    </location>
</feature>
<keyword evidence="3" id="KW-1185">Reference proteome</keyword>
<sequence length="124" mass="13989">MSIIYPQQSQIQGQVNTLRPVEYTQPSIRSMPIPRRRKQQKTLSKIERRNDDEPSNEEPSNEEPSEEEPTEDSESVSVKRKPMPAKGAAGPKAARGKPMPPKRGARPSAPQRSTGMRRRASSRR</sequence>